<feature type="region of interest" description="Disordered" evidence="1">
    <location>
        <begin position="65"/>
        <end position="84"/>
    </location>
</feature>
<evidence type="ECO:0000256" key="1">
    <source>
        <dbReference type="SAM" id="MobiDB-lite"/>
    </source>
</evidence>
<reference evidence="2" key="1">
    <citation type="journal article" date="2014" name="Front. Microbiol.">
        <title>High frequency of phylogenetically diverse reductive dehalogenase-homologous genes in deep subseafloor sedimentary metagenomes.</title>
        <authorList>
            <person name="Kawai M."/>
            <person name="Futagami T."/>
            <person name="Toyoda A."/>
            <person name="Takaki Y."/>
            <person name="Nishi S."/>
            <person name="Hori S."/>
            <person name="Arai W."/>
            <person name="Tsubouchi T."/>
            <person name="Morono Y."/>
            <person name="Uchiyama I."/>
            <person name="Ito T."/>
            <person name="Fujiyama A."/>
            <person name="Inagaki F."/>
            <person name="Takami H."/>
        </authorList>
    </citation>
    <scope>NUCLEOTIDE SEQUENCE</scope>
    <source>
        <strain evidence="2">Expedition CK06-06</strain>
    </source>
</reference>
<comment type="caution">
    <text evidence="2">The sequence shown here is derived from an EMBL/GenBank/DDBJ whole genome shotgun (WGS) entry which is preliminary data.</text>
</comment>
<sequence length="84" mass="9292">MFACYGVLQRIVEERGHPHDGDEGARPHHDRDDTTESLLLPSGDATLCVLTPDGDLIELVPILEPEMPQQNTKSPPEHAEALIR</sequence>
<organism evidence="2">
    <name type="scientific">marine sediment metagenome</name>
    <dbReference type="NCBI Taxonomy" id="412755"/>
    <lineage>
        <taxon>unclassified sequences</taxon>
        <taxon>metagenomes</taxon>
        <taxon>ecological metagenomes</taxon>
    </lineage>
</organism>
<name>X0Y794_9ZZZZ</name>
<feature type="compositionally biased region" description="Basic and acidic residues" evidence="1">
    <location>
        <begin position="14"/>
        <end position="34"/>
    </location>
</feature>
<gene>
    <name evidence="2" type="ORF">S01H1_72142</name>
</gene>
<accession>X0Y794</accession>
<feature type="region of interest" description="Disordered" evidence="1">
    <location>
        <begin position="14"/>
        <end position="41"/>
    </location>
</feature>
<protein>
    <submittedName>
        <fullName evidence="2">Uncharacterized protein</fullName>
    </submittedName>
</protein>
<evidence type="ECO:0000313" key="2">
    <source>
        <dbReference type="EMBL" id="GAG32756.1"/>
    </source>
</evidence>
<feature type="compositionally biased region" description="Basic and acidic residues" evidence="1">
    <location>
        <begin position="75"/>
        <end position="84"/>
    </location>
</feature>
<dbReference type="EMBL" id="BARS01048089">
    <property type="protein sequence ID" value="GAG32756.1"/>
    <property type="molecule type" value="Genomic_DNA"/>
</dbReference>
<dbReference type="AlphaFoldDB" id="X0Y794"/>
<proteinExistence type="predicted"/>